<dbReference type="InterPro" id="IPR032164">
    <property type="entry name" value="DUF5000"/>
</dbReference>
<dbReference type="RefSeq" id="WP_231008357.1">
    <property type="nucleotide sequence ID" value="NZ_JAJNEC010000007.1"/>
</dbReference>
<evidence type="ECO:0000259" key="3">
    <source>
        <dbReference type="Pfam" id="PF16391"/>
    </source>
</evidence>
<dbReference type="PROSITE" id="PS51257">
    <property type="entry name" value="PROKAR_LIPOPROTEIN"/>
    <property type="match status" value="1"/>
</dbReference>
<keyword evidence="1" id="KW-0472">Membrane</keyword>
<dbReference type="Pfam" id="PF16391">
    <property type="entry name" value="DUF5000"/>
    <property type="match status" value="1"/>
</dbReference>
<feature type="domain" description="DUF4959" evidence="2">
    <location>
        <begin position="28"/>
        <end position="135"/>
    </location>
</feature>
<sequence length="415" mass="46415">MLQIKRTIYTRSIGFIIPVILLSAIWSSCSHKNEFVEMISTDKTKPAPVQQYTVTDFNGGSYIVYDLPKVDNILYVKANYDLSGGTSRPQETRSSYFSDTLTVDGFEAAREYEVKLTVVSRANVESDPIIVKVHPKTPVYQLVAKSLTMTPDFQGVRLQAQNADSKTVGIVFLDNAIGKLSIRQQNFTAFPNISYAIRGYDTLARVYASYVTDKWGNRSDTIFSTVKPLYEKTLDKTKFAAYALPSETPIYSSSYPLKNLFDGNYTNFWHTTQATSQQLPVYGTFKLGSYVKLSRFKLTPRNPSYEFRHGCPRIFSLWGSEVDNPADFTVPLFAEEGAKVGDWVNLGNYAWPDPPSGAPPTAPTAQDKAFFNAGSEFEVPFAAPKVKVLRLVVSETWTPGNFTHAAEIDLFGDDR</sequence>
<feature type="domain" description="DUF5000" evidence="3">
    <location>
        <begin position="262"/>
        <end position="412"/>
    </location>
</feature>
<dbReference type="Pfam" id="PF17166">
    <property type="entry name" value="DUF5126"/>
    <property type="match status" value="1"/>
</dbReference>
<feature type="domain" description="DUF5126" evidence="4">
    <location>
        <begin position="137"/>
        <end position="237"/>
    </location>
</feature>
<evidence type="ECO:0000259" key="2">
    <source>
        <dbReference type="Pfam" id="PF16323"/>
    </source>
</evidence>
<dbReference type="EMBL" id="JAJNEC010000007">
    <property type="protein sequence ID" value="MCD2425783.1"/>
    <property type="molecule type" value="Genomic_DNA"/>
</dbReference>
<dbReference type="InterPro" id="IPR008979">
    <property type="entry name" value="Galactose-bd-like_sf"/>
</dbReference>
<proteinExistence type="predicted"/>
<dbReference type="SUPFAM" id="SSF49785">
    <property type="entry name" value="Galactose-binding domain-like"/>
    <property type="match status" value="1"/>
</dbReference>
<dbReference type="Gene3D" id="2.60.120.260">
    <property type="entry name" value="Galactose-binding domain-like"/>
    <property type="match status" value="1"/>
</dbReference>
<gene>
    <name evidence="5" type="ORF">LQ567_23565</name>
</gene>
<keyword evidence="1" id="KW-0812">Transmembrane</keyword>
<comment type="caution">
    <text evidence="5">The sequence shown here is derived from an EMBL/GenBank/DDBJ whole genome shotgun (WGS) entry which is preliminary data.</text>
</comment>
<evidence type="ECO:0000259" key="4">
    <source>
        <dbReference type="Pfam" id="PF17166"/>
    </source>
</evidence>
<evidence type="ECO:0000256" key="1">
    <source>
        <dbReference type="SAM" id="Phobius"/>
    </source>
</evidence>
<dbReference type="Proteomes" id="UP001199816">
    <property type="component" value="Unassembled WGS sequence"/>
</dbReference>
<organism evidence="5 6">
    <name type="scientific">Niabella pedocola</name>
    <dbReference type="NCBI Taxonomy" id="1752077"/>
    <lineage>
        <taxon>Bacteria</taxon>
        <taxon>Pseudomonadati</taxon>
        <taxon>Bacteroidota</taxon>
        <taxon>Chitinophagia</taxon>
        <taxon>Chitinophagales</taxon>
        <taxon>Chitinophagaceae</taxon>
        <taxon>Niabella</taxon>
    </lineage>
</organism>
<dbReference type="Pfam" id="PF16323">
    <property type="entry name" value="DUF4959"/>
    <property type="match status" value="1"/>
</dbReference>
<reference evidence="5 6" key="1">
    <citation type="submission" date="2021-11" db="EMBL/GenBank/DDBJ databases">
        <title>Genomic of Niabella pedocola.</title>
        <authorList>
            <person name="Wu T."/>
        </authorList>
    </citation>
    <scope>NUCLEOTIDE SEQUENCE [LARGE SCALE GENOMIC DNA]</scope>
    <source>
        <strain evidence="5 6">JCM 31011</strain>
    </source>
</reference>
<keyword evidence="1" id="KW-1133">Transmembrane helix</keyword>
<keyword evidence="6" id="KW-1185">Reference proteome</keyword>
<evidence type="ECO:0000313" key="5">
    <source>
        <dbReference type="EMBL" id="MCD2425783.1"/>
    </source>
</evidence>
<accession>A0ABS8PZL1</accession>
<evidence type="ECO:0000313" key="6">
    <source>
        <dbReference type="Proteomes" id="UP001199816"/>
    </source>
</evidence>
<dbReference type="InterPro" id="IPR032527">
    <property type="entry name" value="DUF4959"/>
</dbReference>
<name>A0ABS8PZL1_9BACT</name>
<dbReference type="InterPro" id="IPR033431">
    <property type="entry name" value="DUF5126"/>
</dbReference>
<feature type="transmembrane region" description="Helical" evidence="1">
    <location>
        <begin position="12"/>
        <end position="28"/>
    </location>
</feature>
<protein>
    <submittedName>
        <fullName evidence="5">DUF4959 domain-containing protein</fullName>
    </submittedName>
</protein>